<gene>
    <name evidence="1" type="ORF">FBUS_02142</name>
</gene>
<dbReference type="EMBL" id="LUCM01003700">
    <property type="protein sequence ID" value="KAA0195447.1"/>
    <property type="molecule type" value="Genomic_DNA"/>
</dbReference>
<proteinExistence type="predicted"/>
<comment type="caution">
    <text evidence="1">The sequence shown here is derived from an EMBL/GenBank/DDBJ whole genome shotgun (WGS) entry which is preliminary data.</text>
</comment>
<accession>A0A8E0S3C4</accession>
<dbReference type="OrthoDB" id="6264593at2759"/>
<dbReference type="Proteomes" id="UP000728185">
    <property type="component" value="Unassembled WGS sequence"/>
</dbReference>
<reference evidence="1" key="1">
    <citation type="submission" date="2019-05" db="EMBL/GenBank/DDBJ databases">
        <title>Annotation for the trematode Fasciolopsis buski.</title>
        <authorList>
            <person name="Choi Y.-J."/>
        </authorList>
    </citation>
    <scope>NUCLEOTIDE SEQUENCE</scope>
    <source>
        <strain evidence="1">HT</strain>
        <tissue evidence="1">Whole worm</tissue>
    </source>
</reference>
<keyword evidence="2" id="KW-1185">Reference proteome</keyword>
<dbReference type="AlphaFoldDB" id="A0A8E0S3C4"/>
<evidence type="ECO:0000313" key="2">
    <source>
        <dbReference type="Proteomes" id="UP000728185"/>
    </source>
</evidence>
<organism evidence="1 2">
    <name type="scientific">Fasciolopsis buskii</name>
    <dbReference type="NCBI Taxonomy" id="27845"/>
    <lineage>
        <taxon>Eukaryota</taxon>
        <taxon>Metazoa</taxon>
        <taxon>Spiralia</taxon>
        <taxon>Lophotrochozoa</taxon>
        <taxon>Platyhelminthes</taxon>
        <taxon>Trematoda</taxon>
        <taxon>Digenea</taxon>
        <taxon>Plagiorchiida</taxon>
        <taxon>Echinostomata</taxon>
        <taxon>Echinostomatoidea</taxon>
        <taxon>Fasciolidae</taxon>
        <taxon>Fasciolopsis</taxon>
    </lineage>
</organism>
<sequence length="191" mass="22363">MKITEFYHIGVQVPELDLMGLAKTVYADCYVPSLQWVNSVPFQCRMNTFGGYSWVASNPSACELPEFSTPTIEMIEKLSNSEFVSPKCTLYDILEQILSSSDAFHKYAHCFVYSGPIYCSMRVFLFYGYLLRDAIPLNQRLREVTKRLVTECVDYRKHWIYLNARIDYLRLIDLIFISLRKFSQHNMPTFE</sequence>
<evidence type="ECO:0000313" key="1">
    <source>
        <dbReference type="EMBL" id="KAA0195447.1"/>
    </source>
</evidence>
<name>A0A8E0S3C4_9TREM</name>
<protein>
    <submittedName>
        <fullName evidence="1">Uncharacterized protein</fullName>
    </submittedName>
</protein>